<keyword evidence="7 14" id="KW-0812">Transmembrane</keyword>
<feature type="transmembrane region" description="Helical" evidence="14">
    <location>
        <begin position="247"/>
        <end position="265"/>
    </location>
</feature>
<evidence type="ECO:0000256" key="12">
    <source>
        <dbReference type="ARBA" id="ARBA00031899"/>
    </source>
</evidence>
<evidence type="ECO:0000256" key="2">
    <source>
        <dbReference type="ARBA" id="ARBA00008627"/>
    </source>
</evidence>
<dbReference type="EMBL" id="CP019439">
    <property type="protein sequence ID" value="AQS50233.1"/>
    <property type="molecule type" value="Genomic_DNA"/>
</dbReference>
<keyword evidence="16" id="KW-0614">Plasmid</keyword>
<proteinExistence type="inferred from homology"/>
<dbReference type="PANTHER" id="PTHR34697:SF2">
    <property type="entry name" value="PHOSPHATIDYLGLYCEROL LYSYLTRANSFERASE"/>
    <property type="match status" value="1"/>
</dbReference>
<dbReference type="InterPro" id="IPR051211">
    <property type="entry name" value="PG_lysyltransferase"/>
</dbReference>
<accession>A0ABM6IMV1</accession>
<sequence>MIRGTDVTVSEDISTEWLWARIKPLLPYLLTAALFAGGAWALYHLLKPVNLQDVVAQIRGAPWHIVVVALLCTAGGYTALVGYDWSALRYLGKNLPLPVIFTGGFLGYALGNTIGAGPVTGGAVRYRIYSALGLSAYDIAGIAVFGSLAFGFGATLIGFGALAYHPHALDSLTALNATTIRWGSVAIVSLCLIFLFFLALRKPEVTVRGVSLRAPSLNIMLGQIVFTGIDILLAGTTLYLLLPASDLGFATFLAVFAAAIFAGVLSHVPGGVGVFETVIIAALPASVPVDQAAAGLLLYRLIYYLVPFVAALILLAFTEARMASGRTLGPVMQSLAPVFKSVSAVTPLAISAMVFGSGAFMLASTLIPPTSDLAQEYEDLLPLAFVEGGALMSSILGAALVIIAHGLLRRVEGAWWLAIGVLGGGIAASLAHGLDYERALVLGLAILILVPTRREFYRTTRLTRNVLSPRWIIMMFGLAIAVIAVLFFAHKATPYAHELWWQFAADQSAPRALRAALVGVLALALMTLVFALRPGAFSHDLATAEDLERAREIIKGQDDPEANIVLTGDKSLLFSESGKSFLMYRIQGRTWIALHEPFGDPDEFAQLVWEFHDAAYAANARPVFYSVSATSVPLWLDMGLSLIKMGEEAVVRLTDFGMEGSHRKKLRTAHNRALRDGLSFDVIPAPIPAKTMATLKAISDEWLTSKSGGEKGFSVGAFDAERLAQFPIATVSFEGRIVAFANLWLTETKDKATIDLMRQVDDAPSGLMDFLFTELMLHFKAEGYREFSLGNAPLSGLEARRGAKLTTRLGAFVYRHGRQFYNFEGLRNFKEKFDPDWRPVYIALPPRANVLGVATDVVSLIGGGLRSTIGKKKADV</sequence>
<keyword evidence="9" id="KW-0443">Lipid metabolism</keyword>
<reference evidence="16 17" key="1">
    <citation type="submission" date="2017-01" db="EMBL/GenBank/DDBJ databases">
        <title>The complete genome sequence of a sulfur-oxidizing marine bacterium Thioclava sp. 25B10_4T.</title>
        <authorList>
            <person name="Liu Y."/>
            <person name="Lai Q."/>
            <person name="Shao Z."/>
        </authorList>
    </citation>
    <scope>NUCLEOTIDE SEQUENCE [LARGE SCALE GENOMIC DNA]</scope>
    <source>
        <strain evidence="16 17">25B10_4</strain>
        <plasmid evidence="16 17">unnamed2</plasmid>
    </source>
</reference>
<dbReference type="PANTHER" id="PTHR34697">
    <property type="entry name" value="PHOSPHATIDYLGLYCEROL LYSYLTRANSFERASE"/>
    <property type="match status" value="1"/>
</dbReference>
<evidence type="ECO:0000256" key="11">
    <source>
        <dbReference type="ARBA" id="ARBA00023251"/>
    </source>
</evidence>
<evidence type="ECO:0000259" key="15">
    <source>
        <dbReference type="Pfam" id="PF09924"/>
    </source>
</evidence>
<feature type="transmembrane region" description="Helical" evidence="14">
    <location>
        <begin position="341"/>
        <end position="363"/>
    </location>
</feature>
<feature type="domain" description="Phosphatidylglycerol lysyltransferase C-terminal" evidence="15">
    <location>
        <begin position="556"/>
        <end position="843"/>
    </location>
</feature>
<evidence type="ECO:0000256" key="4">
    <source>
        <dbReference type="ARBA" id="ARBA00021546"/>
    </source>
</evidence>
<protein>
    <recommendedName>
        <fullName evidence="4">Phosphatidylglycerol lysyltransferase</fullName>
        <ecNumber evidence="3">2.3.2.3</ecNumber>
    </recommendedName>
    <alternativeName>
        <fullName evidence="12">Lysylphosphatidylglycerol synthase</fullName>
    </alternativeName>
</protein>
<evidence type="ECO:0000256" key="14">
    <source>
        <dbReference type="SAM" id="Phobius"/>
    </source>
</evidence>
<feature type="transmembrane region" description="Helical" evidence="14">
    <location>
        <begin position="301"/>
        <end position="320"/>
    </location>
</feature>
<evidence type="ECO:0000256" key="8">
    <source>
        <dbReference type="ARBA" id="ARBA00022989"/>
    </source>
</evidence>
<name>A0ABM6IMV1_9RHOB</name>
<dbReference type="Pfam" id="PF03706">
    <property type="entry name" value="LPG_synthase_TM"/>
    <property type="match status" value="1"/>
</dbReference>
<organism evidence="16 17">
    <name type="scientific">Thioclava nitratireducens</name>
    <dbReference type="NCBI Taxonomy" id="1915078"/>
    <lineage>
        <taxon>Bacteria</taxon>
        <taxon>Pseudomonadati</taxon>
        <taxon>Pseudomonadota</taxon>
        <taxon>Alphaproteobacteria</taxon>
        <taxon>Rhodobacterales</taxon>
        <taxon>Paracoccaceae</taxon>
        <taxon>Thioclava</taxon>
    </lineage>
</organism>
<feature type="transmembrane region" description="Helical" evidence="14">
    <location>
        <begin position="440"/>
        <end position="457"/>
    </location>
</feature>
<evidence type="ECO:0000256" key="9">
    <source>
        <dbReference type="ARBA" id="ARBA00023098"/>
    </source>
</evidence>
<dbReference type="InterPro" id="IPR022791">
    <property type="entry name" value="L-PG_synthase/AglD"/>
</dbReference>
<evidence type="ECO:0000256" key="10">
    <source>
        <dbReference type="ARBA" id="ARBA00023136"/>
    </source>
</evidence>
<comment type="subcellular location">
    <subcellularLocation>
        <location evidence="1">Cell membrane</location>
        <topology evidence="1">Multi-pass membrane protein</topology>
    </subcellularLocation>
</comment>
<evidence type="ECO:0000256" key="1">
    <source>
        <dbReference type="ARBA" id="ARBA00004651"/>
    </source>
</evidence>
<dbReference type="Proteomes" id="UP000185622">
    <property type="component" value="Plasmid unnamed2"/>
</dbReference>
<feature type="transmembrane region" description="Helical" evidence="14">
    <location>
        <begin position="136"/>
        <end position="162"/>
    </location>
</feature>
<keyword evidence="17" id="KW-1185">Reference proteome</keyword>
<feature type="transmembrane region" description="Helical" evidence="14">
    <location>
        <begin position="63"/>
        <end position="83"/>
    </location>
</feature>
<evidence type="ECO:0000256" key="5">
    <source>
        <dbReference type="ARBA" id="ARBA00022475"/>
    </source>
</evidence>
<keyword evidence="10 14" id="KW-0472">Membrane</keyword>
<evidence type="ECO:0000313" key="17">
    <source>
        <dbReference type="Proteomes" id="UP000185622"/>
    </source>
</evidence>
<dbReference type="SUPFAM" id="SSF55729">
    <property type="entry name" value="Acyl-CoA N-acyltransferases (Nat)"/>
    <property type="match status" value="1"/>
</dbReference>
<feature type="transmembrane region" description="Helical" evidence="14">
    <location>
        <begin position="25"/>
        <end position="43"/>
    </location>
</feature>
<keyword evidence="11" id="KW-0046">Antibiotic resistance</keyword>
<evidence type="ECO:0000256" key="3">
    <source>
        <dbReference type="ARBA" id="ARBA00012014"/>
    </source>
</evidence>
<evidence type="ECO:0000256" key="13">
    <source>
        <dbReference type="ARBA" id="ARBA00047540"/>
    </source>
</evidence>
<feature type="transmembrane region" description="Helical" evidence="14">
    <location>
        <begin position="383"/>
        <end position="408"/>
    </location>
</feature>
<gene>
    <name evidence="16" type="ORF">BMG03_20215</name>
</gene>
<evidence type="ECO:0000256" key="7">
    <source>
        <dbReference type="ARBA" id="ARBA00022692"/>
    </source>
</evidence>
<keyword evidence="5" id="KW-1003">Cell membrane</keyword>
<evidence type="ECO:0000313" key="16">
    <source>
        <dbReference type="EMBL" id="AQS50233.1"/>
    </source>
</evidence>
<dbReference type="NCBIfam" id="NF033480">
    <property type="entry name" value="bifunc_MprF"/>
    <property type="match status" value="1"/>
</dbReference>
<dbReference type="InterPro" id="IPR024320">
    <property type="entry name" value="LPG_synthase_C"/>
</dbReference>
<feature type="transmembrane region" description="Helical" evidence="14">
    <location>
        <begin position="415"/>
        <end position="434"/>
    </location>
</feature>
<feature type="transmembrane region" description="Helical" evidence="14">
    <location>
        <begin position="512"/>
        <end position="532"/>
    </location>
</feature>
<comment type="catalytic activity">
    <reaction evidence="13">
        <text>L-lysyl-tRNA(Lys) + a 1,2-diacyl-sn-glycero-3-phospho-(1'-sn-glycerol) = a 1,2-diacyl-sn-glycero-3-phospho-1'-(3'-O-L-lysyl)-sn-glycerol + tRNA(Lys)</text>
        <dbReference type="Rhea" id="RHEA:10668"/>
        <dbReference type="Rhea" id="RHEA-COMP:9696"/>
        <dbReference type="Rhea" id="RHEA-COMP:9697"/>
        <dbReference type="ChEBI" id="CHEBI:64716"/>
        <dbReference type="ChEBI" id="CHEBI:75792"/>
        <dbReference type="ChEBI" id="CHEBI:78442"/>
        <dbReference type="ChEBI" id="CHEBI:78529"/>
        <dbReference type="EC" id="2.3.2.3"/>
    </reaction>
</comment>
<evidence type="ECO:0000256" key="6">
    <source>
        <dbReference type="ARBA" id="ARBA00022679"/>
    </source>
</evidence>
<keyword evidence="6" id="KW-0808">Transferase</keyword>
<keyword evidence="8 14" id="KW-1133">Transmembrane helix</keyword>
<dbReference type="EC" id="2.3.2.3" evidence="3"/>
<feature type="transmembrane region" description="Helical" evidence="14">
    <location>
        <begin position="469"/>
        <end position="492"/>
    </location>
</feature>
<feature type="transmembrane region" description="Helical" evidence="14">
    <location>
        <begin position="95"/>
        <end position="115"/>
    </location>
</feature>
<dbReference type="InterPro" id="IPR016181">
    <property type="entry name" value="Acyl_CoA_acyltransferase"/>
</dbReference>
<feature type="transmembrane region" description="Helical" evidence="14">
    <location>
        <begin position="182"/>
        <end position="200"/>
    </location>
</feature>
<dbReference type="Pfam" id="PF09924">
    <property type="entry name" value="LPG_synthase_C"/>
    <property type="match status" value="1"/>
</dbReference>
<feature type="transmembrane region" description="Helical" evidence="14">
    <location>
        <begin position="221"/>
        <end position="241"/>
    </location>
</feature>
<geneLocation type="plasmid" evidence="16 17">
    <name>unnamed2</name>
</geneLocation>
<comment type="similarity">
    <text evidence="2">Belongs to the LPG synthase family.</text>
</comment>